<gene>
    <name evidence="4" type="ORF">HYY20_03005</name>
</gene>
<dbReference type="PROSITE" id="PS00893">
    <property type="entry name" value="NUDIX_BOX"/>
    <property type="match status" value="1"/>
</dbReference>
<dbReference type="EMBL" id="JACPRF010000090">
    <property type="protein sequence ID" value="MBI2875832.1"/>
    <property type="molecule type" value="Genomic_DNA"/>
</dbReference>
<dbReference type="GO" id="GO:0006754">
    <property type="term" value="P:ATP biosynthetic process"/>
    <property type="evidence" value="ECO:0007669"/>
    <property type="project" value="TreeGrafter"/>
</dbReference>
<evidence type="ECO:0000313" key="5">
    <source>
        <dbReference type="Proteomes" id="UP000769766"/>
    </source>
</evidence>
<dbReference type="GO" id="GO:0004081">
    <property type="term" value="F:bis(5'-nucleosyl)-tetraphosphatase (asymmetrical) activity"/>
    <property type="evidence" value="ECO:0007669"/>
    <property type="project" value="TreeGrafter"/>
</dbReference>
<dbReference type="GO" id="GO:0006167">
    <property type="term" value="P:AMP biosynthetic process"/>
    <property type="evidence" value="ECO:0007669"/>
    <property type="project" value="TreeGrafter"/>
</dbReference>
<dbReference type="InterPro" id="IPR020476">
    <property type="entry name" value="Nudix_hydrolase"/>
</dbReference>
<organism evidence="4 5">
    <name type="scientific">Tectimicrobiota bacterium</name>
    <dbReference type="NCBI Taxonomy" id="2528274"/>
    <lineage>
        <taxon>Bacteria</taxon>
        <taxon>Pseudomonadati</taxon>
        <taxon>Nitrospinota/Tectimicrobiota group</taxon>
        <taxon>Candidatus Tectimicrobiota</taxon>
    </lineage>
</organism>
<dbReference type="SUPFAM" id="SSF55811">
    <property type="entry name" value="Nudix"/>
    <property type="match status" value="1"/>
</dbReference>
<reference evidence="4" key="1">
    <citation type="submission" date="2020-07" db="EMBL/GenBank/DDBJ databases">
        <title>Huge and variable diversity of episymbiotic CPR bacteria and DPANN archaea in groundwater ecosystems.</title>
        <authorList>
            <person name="He C.Y."/>
            <person name="Keren R."/>
            <person name="Whittaker M."/>
            <person name="Farag I.F."/>
            <person name="Doudna J."/>
            <person name="Cate J.H.D."/>
            <person name="Banfield J.F."/>
        </authorList>
    </citation>
    <scope>NUCLEOTIDE SEQUENCE</scope>
    <source>
        <strain evidence="4">NC_groundwater_672_Ag_B-0.1um_62_36</strain>
    </source>
</reference>
<feature type="domain" description="Nudix hydrolase" evidence="3">
    <location>
        <begin position="7"/>
        <end position="143"/>
    </location>
</feature>
<dbReference type="PROSITE" id="PS51462">
    <property type="entry name" value="NUDIX"/>
    <property type="match status" value="1"/>
</dbReference>
<name>A0A932FW12_UNCTE</name>
<comment type="similarity">
    <text evidence="2">Belongs to the Nudix hydrolase family.</text>
</comment>
<sequence length="148" mass="17037">MSKVPTETQVSAGGVVFRRREEQMDVALISVGEDCRWQLPKGIVQPGESPEAAAVREVREETGLQTEMIGPLDTIEYWYQSTRQGRPVRFHKYVHFYLLRYQSGDVGDHDHEVNEARWVEIHRAQEILAFESEKDLVRRAQALIEACP</sequence>
<accession>A0A932FW12</accession>
<dbReference type="PRINTS" id="PR00502">
    <property type="entry name" value="NUDIXFAMILY"/>
</dbReference>
<dbReference type="Proteomes" id="UP000769766">
    <property type="component" value="Unassembled WGS sequence"/>
</dbReference>
<keyword evidence="1 2" id="KW-0378">Hydrolase</keyword>
<protein>
    <submittedName>
        <fullName evidence="4">NUDIX hydrolase</fullName>
    </submittedName>
</protein>
<proteinExistence type="inferred from homology"/>
<dbReference type="CDD" id="cd03673">
    <property type="entry name" value="NUDIX_Ap6A_hydrolase"/>
    <property type="match status" value="1"/>
</dbReference>
<dbReference type="InterPro" id="IPR051325">
    <property type="entry name" value="Nudix_hydrolase_domain"/>
</dbReference>
<dbReference type="InterPro" id="IPR020084">
    <property type="entry name" value="NUDIX_hydrolase_CS"/>
</dbReference>
<dbReference type="Pfam" id="PF00293">
    <property type="entry name" value="NUDIX"/>
    <property type="match status" value="1"/>
</dbReference>
<dbReference type="PANTHER" id="PTHR21340:SF0">
    <property type="entry name" value="BIS(5'-NUCLEOSYL)-TETRAPHOSPHATASE [ASYMMETRICAL]"/>
    <property type="match status" value="1"/>
</dbReference>
<dbReference type="Gene3D" id="3.90.79.10">
    <property type="entry name" value="Nucleoside Triphosphate Pyrophosphohydrolase"/>
    <property type="match status" value="1"/>
</dbReference>
<dbReference type="InterPro" id="IPR015797">
    <property type="entry name" value="NUDIX_hydrolase-like_dom_sf"/>
</dbReference>
<dbReference type="AlphaFoldDB" id="A0A932FW12"/>
<evidence type="ECO:0000313" key="4">
    <source>
        <dbReference type="EMBL" id="MBI2875832.1"/>
    </source>
</evidence>
<evidence type="ECO:0000256" key="1">
    <source>
        <dbReference type="ARBA" id="ARBA00022801"/>
    </source>
</evidence>
<comment type="caution">
    <text evidence="4">The sequence shown here is derived from an EMBL/GenBank/DDBJ whole genome shotgun (WGS) entry which is preliminary data.</text>
</comment>
<evidence type="ECO:0000259" key="3">
    <source>
        <dbReference type="PROSITE" id="PS51462"/>
    </source>
</evidence>
<evidence type="ECO:0000256" key="2">
    <source>
        <dbReference type="RuleBase" id="RU003476"/>
    </source>
</evidence>
<dbReference type="PANTHER" id="PTHR21340">
    <property type="entry name" value="DIADENOSINE 5,5-P1,P4-TETRAPHOSPHATE PYROPHOSPHOHYDROLASE MUTT"/>
    <property type="match status" value="1"/>
</dbReference>
<dbReference type="InterPro" id="IPR000086">
    <property type="entry name" value="NUDIX_hydrolase_dom"/>
</dbReference>